<dbReference type="InterPro" id="IPR033985">
    <property type="entry name" value="SusD-like_N"/>
</dbReference>
<evidence type="ECO:0000313" key="9">
    <source>
        <dbReference type="EMBL" id="PZP50401.1"/>
    </source>
</evidence>
<dbReference type="Gene3D" id="1.25.40.390">
    <property type="match status" value="1"/>
</dbReference>
<dbReference type="EMBL" id="QFOI01000069">
    <property type="protein sequence ID" value="PZP50401.1"/>
    <property type="molecule type" value="Genomic_DNA"/>
</dbReference>
<feature type="domain" description="RagB/SusD" evidence="7">
    <location>
        <begin position="350"/>
        <end position="482"/>
    </location>
</feature>
<evidence type="ECO:0000256" key="2">
    <source>
        <dbReference type="ARBA" id="ARBA00006275"/>
    </source>
</evidence>
<dbReference type="Pfam" id="PF14322">
    <property type="entry name" value="SusD-like_3"/>
    <property type="match status" value="1"/>
</dbReference>
<evidence type="ECO:0000256" key="3">
    <source>
        <dbReference type="ARBA" id="ARBA00022729"/>
    </source>
</evidence>
<dbReference type="PROSITE" id="PS51257">
    <property type="entry name" value="PROKAR_LIPOPROTEIN"/>
    <property type="match status" value="1"/>
</dbReference>
<evidence type="ECO:0000256" key="5">
    <source>
        <dbReference type="ARBA" id="ARBA00023237"/>
    </source>
</evidence>
<comment type="similarity">
    <text evidence="2">Belongs to the SusD family.</text>
</comment>
<dbReference type="InterPro" id="IPR012944">
    <property type="entry name" value="SusD_RagB_dom"/>
</dbReference>
<evidence type="ECO:0000259" key="7">
    <source>
        <dbReference type="Pfam" id="PF07980"/>
    </source>
</evidence>
<dbReference type="Gene3D" id="2.20.20.130">
    <property type="match status" value="1"/>
</dbReference>
<dbReference type="SUPFAM" id="SSF48452">
    <property type="entry name" value="TPR-like"/>
    <property type="match status" value="1"/>
</dbReference>
<dbReference type="GO" id="GO:0009279">
    <property type="term" value="C:cell outer membrane"/>
    <property type="evidence" value="ECO:0007669"/>
    <property type="project" value="UniProtKB-SubCell"/>
</dbReference>
<sequence length="484" mass="54155">MKLFHIKISAATFAILLSLSACNKQLDKLRPHNVTEEEALFSTEEGFQRAVEGIYSMAPSAWGDNLIMIGEASSNNLRRVEASLTDNSDVFTYRHLTMDIWTSNYKVIQHANLILSHQNDFPNSDIVKQAVAEAYFARAFSYFNLVRAYGRPYAQDPTKNLGAILVLESDDNGKRGRNTVEETYQQIIKDLEVSIPLFTNDRGSSYASVDGAKALLSRVFLYMGGTFDVPIKNYNDSVVKYTTTIIESGKYQLAEGEDYVNYYKNQNTDPAATEDIFAVNTQSTTSSLLRSIFSPVPNTYAGLYPPSPDLLELLKSEPGDLRLQLLKKAVFRYSSFDDDTLATIKYEVSGTAASSRYSRSPIRHLRLVEMYLNRAEANFKLGNFSDALEDLNVVRNRAGLGSVTLSGAALSEAIFDQRRLEFAFEGQTGFDYFRDGLTMTRNYSSAPISGIPDITEMKATDPRVVLRIPLAEILINSQLQQNEQ</sequence>
<protein>
    <recommendedName>
        <fullName evidence="11">RagB/SusD family nutrient uptake outer membrane protein</fullName>
    </recommendedName>
</protein>
<reference evidence="9 10" key="1">
    <citation type="submission" date="2017-11" db="EMBL/GenBank/DDBJ databases">
        <title>Infants hospitalized years apart are colonized by the same room-sourced microbial strains.</title>
        <authorList>
            <person name="Brooks B."/>
            <person name="Olm M.R."/>
            <person name="Firek B.A."/>
            <person name="Baker R."/>
            <person name="Thomas B.C."/>
            <person name="Morowitz M.J."/>
            <person name="Banfield J.F."/>
        </authorList>
    </citation>
    <scope>NUCLEOTIDE SEQUENCE [LARGE SCALE GENOMIC DNA]</scope>
    <source>
        <strain evidence="9">S2_009_000_R2_76</strain>
    </source>
</reference>
<dbReference type="AlphaFoldDB" id="A0A2W5F2H4"/>
<dbReference type="Pfam" id="PF07980">
    <property type="entry name" value="SusD_RagB"/>
    <property type="match status" value="1"/>
</dbReference>
<accession>A0A2W5F2H4</accession>
<keyword evidence="5" id="KW-0998">Cell outer membrane</keyword>
<evidence type="ECO:0000256" key="4">
    <source>
        <dbReference type="ARBA" id="ARBA00023136"/>
    </source>
</evidence>
<proteinExistence type="inferred from homology"/>
<organism evidence="9 10">
    <name type="scientific">Pseudopedobacter saltans</name>
    <dbReference type="NCBI Taxonomy" id="151895"/>
    <lineage>
        <taxon>Bacteria</taxon>
        <taxon>Pseudomonadati</taxon>
        <taxon>Bacteroidota</taxon>
        <taxon>Sphingobacteriia</taxon>
        <taxon>Sphingobacteriales</taxon>
        <taxon>Sphingobacteriaceae</taxon>
        <taxon>Pseudopedobacter</taxon>
    </lineage>
</organism>
<comment type="caution">
    <text evidence="9">The sequence shown here is derived from an EMBL/GenBank/DDBJ whole genome shotgun (WGS) entry which is preliminary data.</text>
</comment>
<evidence type="ECO:0008006" key="11">
    <source>
        <dbReference type="Google" id="ProtNLM"/>
    </source>
</evidence>
<evidence type="ECO:0000313" key="10">
    <source>
        <dbReference type="Proteomes" id="UP000249645"/>
    </source>
</evidence>
<evidence type="ECO:0000256" key="6">
    <source>
        <dbReference type="SAM" id="SignalP"/>
    </source>
</evidence>
<feature type="chain" id="PRO_5016071516" description="RagB/SusD family nutrient uptake outer membrane protein" evidence="6">
    <location>
        <begin position="24"/>
        <end position="484"/>
    </location>
</feature>
<evidence type="ECO:0000256" key="1">
    <source>
        <dbReference type="ARBA" id="ARBA00004442"/>
    </source>
</evidence>
<gene>
    <name evidence="9" type="ORF">DI598_05665</name>
</gene>
<comment type="subcellular location">
    <subcellularLocation>
        <location evidence="1">Cell outer membrane</location>
    </subcellularLocation>
</comment>
<dbReference type="Proteomes" id="UP000249645">
    <property type="component" value="Unassembled WGS sequence"/>
</dbReference>
<name>A0A2W5F2H4_9SPHI</name>
<dbReference type="InterPro" id="IPR011990">
    <property type="entry name" value="TPR-like_helical_dom_sf"/>
</dbReference>
<feature type="signal peptide" evidence="6">
    <location>
        <begin position="1"/>
        <end position="23"/>
    </location>
</feature>
<keyword evidence="3 6" id="KW-0732">Signal</keyword>
<evidence type="ECO:0000259" key="8">
    <source>
        <dbReference type="Pfam" id="PF14322"/>
    </source>
</evidence>
<keyword evidence="4" id="KW-0472">Membrane</keyword>
<feature type="domain" description="SusD-like N-terminal" evidence="8">
    <location>
        <begin position="75"/>
        <end position="221"/>
    </location>
</feature>
<dbReference type="Gene3D" id="1.25.40.900">
    <property type="match status" value="1"/>
</dbReference>